<evidence type="ECO:0000256" key="2">
    <source>
        <dbReference type="ARBA" id="ARBA00023163"/>
    </source>
</evidence>
<dbReference type="PROSITE" id="PS51000">
    <property type="entry name" value="HTH_DEOR_2"/>
    <property type="match status" value="1"/>
</dbReference>
<comment type="caution">
    <text evidence="4">The sequence shown here is derived from an EMBL/GenBank/DDBJ whole genome shotgun (WGS) entry which is preliminary data.</text>
</comment>
<dbReference type="SMART" id="SM00420">
    <property type="entry name" value="HTH_DEOR"/>
    <property type="match status" value="1"/>
</dbReference>
<keyword evidence="5" id="KW-1185">Reference proteome</keyword>
<dbReference type="EMBL" id="QFBC01000008">
    <property type="protein sequence ID" value="PWE54863.1"/>
    <property type="molecule type" value="Genomic_DNA"/>
</dbReference>
<dbReference type="Gene3D" id="3.40.50.1360">
    <property type="match status" value="1"/>
</dbReference>
<sequence length="310" mass="33607">MCLCEAMSACASVSFERKRRHFPFKKERASARMMMAQDNDAESLDIEARRERIAKMVDTEQFASVKQLAKLFGVSQVTIRTDIDALSKEHHGLRRVRGGILRGQVPYSETPYEARSTSEEAGKRAIGEAAADIVQSNDTIILDVGTTTMAIAEALVKRADLTNVTAFTNGINIALTLERAYPRIMTVVTGGSLRPLQHSLVEPMATLILGNITANIAFIGCNGVDPDFGISTTNLPEASIKQVIVQAAHQVIVVADASKFGRRTLAHVCGLEDVDSFLTAGFVDEALITQIREAGATFRNALPATKAPEM</sequence>
<gene>
    <name evidence="4" type="ORF">DEM27_18135</name>
</gene>
<proteinExistence type="predicted"/>
<protein>
    <submittedName>
        <fullName evidence="4">DeoR/GlpR transcriptional regulator</fullName>
    </submittedName>
</protein>
<evidence type="ECO:0000259" key="3">
    <source>
        <dbReference type="PROSITE" id="PS51000"/>
    </source>
</evidence>
<dbReference type="Proteomes" id="UP000245252">
    <property type="component" value="Unassembled WGS sequence"/>
</dbReference>
<dbReference type="PANTHER" id="PTHR30363">
    <property type="entry name" value="HTH-TYPE TRANSCRIPTIONAL REGULATOR SRLR-RELATED"/>
    <property type="match status" value="1"/>
</dbReference>
<dbReference type="InterPro" id="IPR014036">
    <property type="entry name" value="DeoR-like_C"/>
</dbReference>
<dbReference type="Gene3D" id="1.10.10.10">
    <property type="entry name" value="Winged helix-like DNA-binding domain superfamily/Winged helix DNA-binding domain"/>
    <property type="match status" value="1"/>
</dbReference>
<dbReference type="InterPro" id="IPR036390">
    <property type="entry name" value="WH_DNA-bd_sf"/>
</dbReference>
<dbReference type="SUPFAM" id="SSF46785">
    <property type="entry name" value="Winged helix' DNA-binding domain"/>
    <property type="match status" value="1"/>
</dbReference>
<dbReference type="Pfam" id="PF08220">
    <property type="entry name" value="HTH_DeoR"/>
    <property type="match status" value="1"/>
</dbReference>
<name>A0A2U2DNJ0_9HYPH</name>
<accession>A0A2U2DNJ0</accession>
<dbReference type="GO" id="GO:0003700">
    <property type="term" value="F:DNA-binding transcription factor activity"/>
    <property type="evidence" value="ECO:0007669"/>
    <property type="project" value="InterPro"/>
</dbReference>
<dbReference type="SMART" id="SM01134">
    <property type="entry name" value="DeoRC"/>
    <property type="match status" value="1"/>
</dbReference>
<dbReference type="InterPro" id="IPR036388">
    <property type="entry name" value="WH-like_DNA-bd_sf"/>
</dbReference>
<organism evidence="4 5">
    <name type="scientific">Metarhizobium album</name>
    <dbReference type="NCBI Taxonomy" id="2182425"/>
    <lineage>
        <taxon>Bacteria</taxon>
        <taxon>Pseudomonadati</taxon>
        <taxon>Pseudomonadota</taxon>
        <taxon>Alphaproteobacteria</taxon>
        <taxon>Hyphomicrobiales</taxon>
        <taxon>Rhizobiaceae</taxon>
        <taxon>Metarhizobium</taxon>
    </lineage>
</organism>
<keyword evidence="1" id="KW-0805">Transcription regulation</keyword>
<evidence type="ECO:0000256" key="1">
    <source>
        <dbReference type="ARBA" id="ARBA00023015"/>
    </source>
</evidence>
<dbReference type="PANTHER" id="PTHR30363:SF44">
    <property type="entry name" value="AGA OPERON TRANSCRIPTIONAL REPRESSOR-RELATED"/>
    <property type="match status" value="1"/>
</dbReference>
<dbReference type="OrthoDB" id="9814815at2"/>
<keyword evidence="2" id="KW-0804">Transcription</keyword>
<dbReference type="InterPro" id="IPR037171">
    <property type="entry name" value="NagB/RpiA_transferase-like"/>
</dbReference>
<reference evidence="4 5" key="1">
    <citation type="submission" date="2018-05" db="EMBL/GenBank/DDBJ databases">
        <title>The draft genome of strain NS-104.</title>
        <authorList>
            <person name="Hang P."/>
            <person name="Jiang J."/>
        </authorList>
    </citation>
    <scope>NUCLEOTIDE SEQUENCE [LARGE SCALE GENOMIC DNA]</scope>
    <source>
        <strain evidence="4 5">NS-104</strain>
    </source>
</reference>
<dbReference type="SUPFAM" id="SSF100950">
    <property type="entry name" value="NagB/RpiA/CoA transferase-like"/>
    <property type="match status" value="1"/>
</dbReference>
<evidence type="ECO:0000313" key="4">
    <source>
        <dbReference type="EMBL" id="PWE54863.1"/>
    </source>
</evidence>
<evidence type="ECO:0000313" key="5">
    <source>
        <dbReference type="Proteomes" id="UP000245252"/>
    </source>
</evidence>
<feature type="domain" description="HTH deoR-type" evidence="3">
    <location>
        <begin position="46"/>
        <end position="102"/>
    </location>
</feature>
<dbReference type="InterPro" id="IPR050313">
    <property type="entry name" value="Carb_Metab_HTH_regulators"/>
</dbReference>
<dbReference type="AlphaFoldDB" id="A0A2U2DNJ0"/>
<dbReference type="Pfam" id="PF00455">
    <property type="entry name" value="DeoRC"/>
    <property type="match status" value="1"/>
</dbReference>
<dbReference type="InterPro" id="IPR001034">
    <property type="entry name" value="DeoR_HTH"/>
</dbReference>